<feature type="compositionally biased region" description="Basic and acidic residues" evidence="1">
    <location>
        <begin position="20"/>
        <end position="36"/>
    </location>
</feature>
<dbReference type="RefSeq" id="XP_007396112.1">
    <property type="nucleotide sequence ID" value="XM_007396050.1"/>
</dbReference>
<feature type="compositionally biased region" description="Pro residues" evidence="1">
    <location>
        <begin position="262"/>
        <end position="272"/>
    </location>
</feature>
<feature type="region of interest" description="Disordered" evidence="1">
    <location>
        <begin position="1"/>
        <end position="70"/>
    </location>
</feature>
<dbReference type="KEGG" id="pco:PHACADRAFT_184564"/>
<dbReference type="GeneID" id="18910213"/>
<name>K5W9E8_PHACS</name>
<dbReference type="HOGENOM" id="CLU_031900_8_1_1"/>
<feature type="compositionally biased region" description="Acidic residues" evidence="1">
    <location>
        <begin position="52"/>
        <end position="67"/>
    </location>
</feature>
<dbReference type="AlphaFoldDB" id="K5W9E8"/>
<feature type="compositionally biased region" description="Pro residues" evidence="1">
    <location>
        <begin position="280"/>
        <end position="291"/>
    </location>
</feature>
<evidence type="ECO:0000313" key="2">
    <source>
        <dbReference type="EMBL" id="EKM55795.1"/>
    </source>
</evidence>
<evidence type="ECO:0000256" key="1">
    <source>
        <dbReference type="SAM" id="MobiDB-lite"/>
    </source>
</evidence>
<keyword evidence="3" id="KW-1185">Reference proteome</keyword>
<feature type="region of interest" description="Disordered" evidence="1">
    <location>
        <begin position="135"/>
        <end position="172"/>
    </location>
</feature>
<evidence type="ECO:0008006" key="4">
    <source>
        <dbReference type="Google" id="ProtNLM"/>
    </source>
</evidence>
<proteinExistence type="predicted"/>
<organism evidence="2 3">
    <name type="scientific">Phanerochaete carnosa (strain HHB-10118-sp)</name>
    <name type="common">White-rot fungus</name>
    <name type="synonym">Peniophora carnosa</name>
    <dbReference type="NCBI Taxonomy" id="650164"/>
    <lineage>
        <taxon>Eukaryota</taxon>
        <taxon>Fungi</taxon>
        <taxon>Dikarya</taxon>
        <taxon>Basidiomycota</taxon>
        <taxon>Agaricomycotina</taxon>
        <taxon>Agaricomycetes</taxon>
        <taxon>Polyporales</taxon>
        <taxon>Phanerochaetaceae</taxon>
        <taxon>Phanerochaete</taxon>
    </lineage>
</organism>
<dbReference type="Proteomes" id="UP000008370">
    <property type="component" value="Unassembled WGS sequence"/>
</dbReference>
<gene>
    <name evidence="2" type="ORF">PHACADRAFT_184564</name>
</gene>
<dbReference type="EMBL" id="JH930472">
    <property type="protein sequence ID" value="EKM55795.1"/>
    <property type="molecule type" value="Genomic_DNA"/>
</dbReference>
<protein>
    <recommendedName>
        <fullName evidence="4">Inhibitor of growth protein N-terminal histone-binding domain-containing protein</fullName>
    </recommendedName>
</protein>
<sequence>MSRKYRPHKRRRPQAVTSLEEPKVHNDTNNEQHAEIIDSMEVDGLNQHPIEDIEDEQPVEPSQEPDEELKRKQEIWEAFQEEHHEVLEQLPLSLQRSYSLTSELDEQVTIDYNAQILSTFKEYVALRKSLAARPEPPQKIYGDPMEVDDASDITRKSDTGSELVKEDALSAAPKPVRSTRELLVSIAQMADETVDRYARDLDREVQEQEAAISIGMRPGTHATKIILPEIMPPGPRSLKPYHTFVTDDLEDEELPEEYIEIEPPPASPTPPLEPEETPSVPEPPPPPPPPQLSRKTRGKSKKLRKSESQAPHEMQVTLAEPPSDVNLDEGIPEKPTTPHRPTIRLTFSLPPPPPEQPQLPLQEVDANENPDEKLYCICNGPSDGMVNLHVLAVVTYAADVYDTDAGVRQSEMRAGVVPF</sequence>
<dbReference type="OrthoDB" id="5411773at2759"/>
<dbReference type="STRING" id="650164.K5W9E8"/>
<reference evidence="2 3" key="1">
    <citation type="journal article" date="2012" name="BMC Genomics">
        <title>Comparative genomics of the white-rot fungi, Phanerochaete carnosa and P. chrysosporium, to elucidate the genetic basis of the distinct wood types they colonize.</title>
        <authorList>
            <person name="Suzuki H."/>
            <person name="MacDonald J."/>
            <person name="Syed K."/>
            <person name="Salamov A."/>
            <person name="Hori C."/>
            <person name="Aerts A."/>
            <person name="Henrissat B."/>
            <person name="Wiebenga A."/>
            <person name="vanKuyk P.A."/>
            <person name="Barry K."/>
            <person name="Lindquist E."/>
            <person name="LaButti K."/>
            <person name="Lapidus A."/>
            <person name="Lucas S."/>
            <person name="Coutinho P."/>
            <person name="Gong Y."/>
            <person name="Samejima M."/>
            <person name="Mahadevan R."/>
            <person name="Abou-Zaid M."/>
            <person name="de Vries R.P."/>
            <person name="Igarashi K."/>
            <person name="Yadav J.S."/>
            <person name="Grigoriev I.V."/>
            <person name="Master E.R."/>
        </authorList>
    </citation>
    <scope>NUCLEOTIDE SEQUENCE [LARGE SCALE GENOMIC DNA]</scope>
    <source>
        <strain evidence="2 3">HHB-10118-sp</strain>
    </source>
</reference>
<feature type="compositionally biased region" description="Basic residues" evidence="1">
    <location>
        <begin position="1"/>
        <end position="13"/>
    </location>
</feature>
<evidence type="ECO:0000313" key="3">
    <source>
        <dbReference type="Proteomes" id="UP000008370"/>
    </source>
</evidence>
<feature type="compositionally biased region" description="Basic residues" evidence="1">
    <location>
        <begin position="294"/>
        <end position="304"/>
    </location>
</feature>
<dbReference type="InParanoid" id="K5W9E8"/>
<feature type="region of interest" description="Disordered" evidence="1">
    <location>
        <begin position="260"/>
        <end position="357"/>
    </location>
</feature>
<accession>K5W9E8</accession>
<feature type="compositionally biased region" description="Basic and acidic residues" evidence="1">
    <location>
        <begin position="152"/>
        <end position="168"/>
    </location>
</feature>